<organism evidence="2 3">
    <name type="scientific">Elysia marginata</name>
    <dbReference type="NCBI Taxonomy" id="1093978"/>
    <lineage>
        <taxon>Eukaryota</taxon>
        <taxon>Metazoa</taxon>
        <taxon>Spiralia</taxon>
        <taxon>Lophotrochozoa</taxon>
        <taxon>Mollusca</taxon>
        <taxon>Gastropoda</taxon>
        <taxon>Heterobranchia</taxon>
        <taxon>Euthyneura</taxon>
        <taxon>Panpulmonata</taxon>
        <taxon>Sacoglossa</taxon>
        <taxon>Placobranchoidea</taxon>
        <taxon>Plakobranchidae</taxon>
        <taxon>Elysia</taxon>
    </lineage>
</organism>
<dbReference type="AlphaFoldDB" id="A0AAV4J454"/>
<protein>
    <submittedName>
        <fullName evidence="2">Uncharacterized protein</fullName>
    </submittedName>
</protein>
<feature type="region of interest" description="Disordered" evidence="1">
    <location>
        <begin position="14"/>
        <end position="129"/>
    </location>
</feature>
<reference evidence="2 3" key="1">
    <citation type="journal article" date="2021" name="Elife">
        <title>Chloroplast acquisition without the gene transfer in kleptoplastic sea slugs, Plakobranchus ocellatus.</title>
        <authorList>
            <person name="Maeda T."/>
            <person name="Takahashi S."/>
            <person name="Yoshida T."/>
            <person name="Shimamura S."/>
            <person name="Takaki Y."/>
            <person name="Nagai Y."/>
            <person name="Toyoda A."/>
            <person name="Suzuki Y."/>
            <person name="Arimoto A."/>
            <person name="Ishii H."/>
            <person name="Satoh N."/>
            <person name="Nishiyama T."/>
            <person name="Hasebe M."/>
            <person name="Maruyama T."/>
            <person name="Minagawa J."/>
            <person name="Obokata J."/>
            <person name="Shigenobu S."/>
        </authorList>
    </citation>
    <scope>NUCLEOTIDE SEQUENCE [LARGE SCALE GENOMIC DNA]</scope>
</reference>
<evidence type="ECO:0000313" key="2">
    <source>
        <dbReference type="EMBL" id="GFS16764.1"/>
    </source>
</evidence>
<gene>
    <name evidence="2" type="ORF">ElyMa_003222200</name>
</gene>
<evidence type="ECO:0000256" key="1">
    <source>
        <dbReference type="SAM" id="MobiDB-lite"/>
    </source>
</evidence>
<accession>A0AAV4J454</accession>
<name>A0AAV4J454_9GAST</name>
<proteinExistence type="predicted"/>
<evidence type="ECO:0000313" key="3">
    <source>
        <dbReference type="Proteomes" id="UP000762676"/>
    </source>
</evidence>
<comment type="caution">
    <text evidence="2">The sequence shown here is derived from an EMBL/GenBank/DDBJ whole genome shotgun (WGS) entry which is preliminary data.</text>
</comment>
<keyword evidence="3" id="KW-1185">Reference proteome</keyword>
<dbReference type="Proteomes" id="UP000762676">
    <property type="component" value="Unassembled WGS sequence"/>
</dbReference>
<dbReference type="EMBL" id="BMAT01006628">
    <property type="protein sequence ID" value="GFS16764.1"/>
    <property type="molecule type" value="Genomic_DNA"/>
</dbReference>
<feature type="compositionally biased region" description="Acidic residues" evidence="1">
    <location>
        <begin position="22"/>
        <end position="122"/>
    </location>
</feature>
<sequence>MIRFLHKTDIPVYCQRNHPVDEYNDDDDDDDDDDEDDDYDVDDDGYYEDNDDDDDDDDVDDDDDYYEGNDDADDYDDDDFYDYNDHDDDGDDDHDGGYDDDDDDDHDDDNDDYDDDNGDDDNNQTYPYNYSNYEVSTVCAVLSTAIAHEDIPRRAVDRVSLDYHLEEFRGTAKPFEDTPQPCPAHSVKSLGQVNEGDVLSFILLPALFLKLSKNKHHIRCTSVGSKSALALRKVLFSNC</sequence>